<feature type="compositionally biased region" description="Acidic residues" evidence="1">
    <location>
        <begin position="42"/>
        <end position="55"/>
    </location>
</feature>
<dbReference type="RefSeq" id="WP_191623082.1">
    <property type="nucleotide sequence ID" value="NZ_CABVGX010000001.1"/>
</dbReference>
<dbReference type="Proteomes" id="UP000325607">
    <property type="component" value="Unassembled WGS sequence"/>
</dbReference>
<gene>
    <name evidence="2" type="ORF">PS645_00123</name>
</gene>
<sequence length="55" mass="5786">MSNNNYLQGGSGSEEPVPISNPENPGHDDQGTNVDDHVPLDPGDDSPVEDELAGR</sequence>
<dbReference type="AlphaFoldDB" id="A0A5E6P6Q1"/>
<evidence type="ECO:0000256" key="1">
    <source>
        <dbReference type="SAM" id="MobiDB-lite"/>
    </source>
</evidence>
<name>A0A5E6P6Q1_PSEFL</name>
<evidence type="ECO:0000313" key="2">
    <source>
        <dbReference type="EMBL" id="VVM38032.1"/>
    </source>
</evidence>
<feature type="region of interest" description="Disordered" evidence="1">
    <location>
        <begin position="1"/>
        <end position="55"/>
    </location>
</feature>
<organism evidence="2 3">
    <name type="scientific">Pseudomonas fluorescens</name>
    <dbReference type="NCBI Taxonomy" id="294"/>
    <lineage>
        <taxon>Bacteria</taxon>
        <taxon>Pseudomonadati</taxon>
        <taxon>Pseudomonadota</taxon>
        <taxon>Gammaproteobacteria</taxon>
        <taxon>Pseudomonadales</taxon>
        <taxon>Pseudomonadaceae</taxon>
        <taxon>Pseudomonas</taxon>
    </lineage>
</organism>
<proteinExistence type="predicted"/>
<reference evidence="2 3" key="1">
    <citation type="submission" date="2019-09" db="EMBL/GenBank/DDBJ databases">
        <authorList>
            <person name="Chandra G."/>
            <person name="Truman W A."/>
        </authorList>
    </citation>
    <scope>NUCLEOTIDE SEQUENCE [LARGE SCALE GENOMIC DNA]</scope>
    <source>
        <strain evidence="2">PS645</strain>
    </source>
</reference>
<feature type="compositionally biased region" description="Basic and acidic residues" evidence="1">
    <location>
        <begin position="25"/>
        <end position="39"/>
    </location>
</feature>
<dbReference type="EMBL" id="CABVGX010000001">
    <property type="protein sequence ID" value="VVM38032.1"/>
    <property type="molecule type" value="Genomic_DNA"/>
</dbReference>
<evidence type="ECO:0000313" key="3">
    <source>
        <dbReference type="Proteomes" id="UP000325607"/>
    </source>
</evidence>
<accession>A0A5E6P6Q1</accession>
<protein>
    <submittedName>
        <fullName evidence="2">Uncharacterized protein</fullName>
    </submittedName>
</protein>